<keyword evidence="2" id="KW-0596">Phosphopantetheine</keyword>
<dbReference type="InterPro" id="IPR001227">
    <property type="entry name" value="Ac_transferase_dom_sf"/>
</dbReference>
<dbReference type="PANTHER" id="PTHR45527:SF1">
    <property type="entry name" value="FATTY ACID SYNTHASE"/>
    <property type="match status" value="1"/>
</dbReference>
<dbReference type="Pfam" id="PF00501">
    <property type="entry name" value="AMP-binding"/>
    <property type="match status" value="2"/>
</dbReference>
<dbReference type="Pfam" id="PF00698">
    <property type="entry name" value="Acyl_transf_1"/>
    <property type="match status" value="1"/>
</dbReference>
<dbReference type="SUPFAM" id="SSF53901">
    <property type="entry name" value="Thiolase-like"/>
    <property type="match status" value="1"/>
</dbReference>
<feature type="domain" description="Carrier" evidence="6">
    <location>
        <begin position="2645"/>
        <end position="2720"/>
    </location>
</feature>
<feature type="domain" description="Carrier" evidence="6">
    <location>
        <begin position="1654"/>
        <end position="1729"/>
    </location>
</feature>
<gene>
    <name evidence="8" type="ORF">SYV04_17685</name>
</gene>
<dbReference type="SMART" id="SM00824">
    <property type="entry name" value="PKS_TE"/>
    <property type="match status" value="1"/>
</dbReference>
<dbReference type="InterPro" id="IPR009081">
    <property type="entry name" value="PP-bd_ACP"/>
</dbReference>
<dbReference type="Pfam" id="PF00550">
    <property type="entry name" value="PP-binding"/>
    <property type="match status" value="3"/>
</dbReference>
<dbReference type="CDD" id="cd19531">
    <property type="entry name" value="LCL_NRPS-like"/>
    <property type="match status" value="1"/>
</dbReference>
<dbReference type="InterPro" id="IPR025110">
    <property type="entry name" value="AMP-bd_C"/>
</dbReference>
<dbReference type="SUPFAM" id="SSF52151">
    <property type="entry name" value="FabD/lysophospholipase-like"/>
    <property type="match status" value="1"/>
</dbReference>
<dbReference type="InterPro" id="IPR020845">
    <property type="entry name" value="AMP-binding_CS"/>
</dbReference>
<dbReference type="Gene3D" id="3.30.70.3290">
    <property type="match status" value="1"/>
</dbReference>
<dbReference type="Gene3D" id="3.30.70.250">
    <property type="entry name" value="Malonyl-CoA ACP transacylase, ACP-binding"/>
    <property type="match status" value="1"/>
</dbReference>
<evidence type="ECO:0000256" key="5">
    <source>
        <dbReference type="ARBA" id="ARBA00029443"/>
    </source>
</evidence>
<keyword evidence="4" id="KW-0808">Transferase</keyword>
<dbReference type="Gene3D" id="3.30.559.10">
    <property type="entry name" value="Chloramphenicol acetyltransferase-like domain"/>
    <property type="match status" value="1"/>
</dbReference>
<dbReference type="SMART" id="SM00823">
    <property type="entry name" value="PKS_PP"/>
    <property type="match status" value="3"/>
</dbReference>
<evidence type="ECO:0000256" key="3">
    <source>
        <dbReference type="ARBA" id="ARBA00022553"/>
    </source>
</evidence>
<dbReference type="CDD" id="cd00833">
    <property type="entry name" value="PKS"/>
    <property type="match status" value="1"/>
</dbReference>
<evidence type="ECO:0000256" key="2">
    <source>
        <dbReference type="ARBA" id="ARBA00022450"/>
    </source>
</evidence>
<dbReference type="Gene3D" id="1.10.1200.10">
    <property type="entry name" value="ACP-like"/>
    <property type="match status" value="3"/>
</dbReference>
<dbReference type="SUPFAM" id="SSF55048">
    <property type="entry name" value="Probable ACP-binding domain of malonyl-CoA ACP transacylase"/>
    <property type="match status" value="1"/>
</dbReference>
<dbReference type="Gene3D" id="3.30.300.30">
    <property type="match status" value="2"/>
</dbReference>
<dbReference type="PROSITE" id="PS50075">
    <property type="entry name" value="CARRIER"/>
    <property type="match status" value="3"/>
</dbReference>
<dbReference type="InterPro" id="IPR045851">
    <property type="entry name" value="AMP-bd_C_sf"/>
</dbReference>
<evidence type="ECO:0000256" key="4">
    <source>
        <dbReference type="ARBA" id="ARBA00022679"/>
    </source>
</evidence>
<dbReference type="SMART" id="SM00827">
    <property type="entry name" value="PKS_AT"/>
    <property type="match status" value="1"/>
</dbReference>
<dbReference type="InterPro" id="IPR032821">
    <property type="entry name" value="PKS_assoc"/>
</dbReference>
<dbReference type="InterPro" id="IPR001031">
    <property type="entry name" value="Thioesterase"/>
</dbReference>
<evidence type="ECO:0000313" key="9">
    <source>
        <dbReference type="Proteomes" id="UP001291309"/>
    </source>
</evidence>
<dbReference type="Gene3D" id="3.40.47.10">
    <property type="match status" value="1"/>
</dbReference>
<dbReference type="InterPro" id="IPR010071">
    <property type="entry name" value="AA_adenyl_dom"/>
</dbReference>
<keyword evidence="9" id="KW-1185">Reference proteome</keyword>
<dbReference type="Gene3D" id="2.30.38.10">
    <property type="entry name" value="Luciferase, Domain 3"/>
    <property type="match status" value="2"/>
</dbReference>
<feature type="domain" description="Carrier" evidence="6">
    <location>
        <begin position="596"/>
        <end position="671"/>
    </location>
</feature>
<evidence type="ECO:0000259" key="7">
    <source>
        <dbReference type="PROSITE" id="PS52004"/>
    </source>
</evidence>
<dbReference type="InterPro" id="IPR029058">
    <property type="entry name" value="AB_hydrolase_fold"/>
</dbReference>
<dbReference type="Gene3D" id="3.40.50.980">
    <property type="match status" value="4"/>
</dbReference>
<dbReference type="SUPFAM" id="SSF47336">
    <property type="entry name" value="ACP-like"/>
    <property type="match status" value="3"/>
</dbReference>
<dbReference type="InterPro" id="IPR006162">
    <property type="entry name" value="Ppantetheine_attach_site"/>
</dbReference>
<dbReference type="Gene3D" id="3.40.366.10">
    <property type="entry name" value="Malonyl-Coenzyme A Acyl Carrier Protein, domain 2"/>
    <property type="match status" value="1"/>
</dbReference>
<dbReference type="InterPro" id="IPR014043">
    <property type="entry name" value="Acyl_transferase_dom"/>
</dbReference>
<feature type="domain" description="Ketosynthase family 3 (KS3)" evidence="7">
    <location>
        <begin position="1750"/>
        <end position="2177"/>
    </location>
</feature>
<dbReference type="InterPro" id="IPR016036">
    <property type="entry name" value="Malonyl_transacylase_ACP-bd"/>
</dbReference>
<dbReference type="Proteomes" id="UP001291309">
    <property type="component" value="Unassembled WGS sequence"/>
</dbReference>
<dbReference type="PROSITE" id="PS00606">
    <property type="entry name" value="KS3_1"/>
    <property type="match status" value="1"/>
</dbReference>
<dbReference type="InterPro" id="IPR020802">
    <property type="entry name" value="TesA-like"/>
</dbReference>
<dbReference type="InterPro" id="IPR036736">
    <property type="entry name" value="ACP-like_sf"/>
</dbReference>
<dbReference type="Gene3D" id="3.40.50.1820">
    <property type="entry name" value="alpha/beta hydrolase"/>
    <property type="match status" value="1"/>
</dbReference>
<dbReference type="PROSITE" id="PS00012">
    <property type="entry name" value="PHOSPHOPANTETHEINE"/>
    <property type="match status" value="3"/>
</dbReference>
<dbReference type="Pfam" id="PF16197">
    <property type="entry name" value="KAsynt_C_assoc"/>
    <property type="match status" value="1"/>
</dbReference>
<comment type="caution">
    <text evidence="8">The sequence shown here is derived from an EMBL/GenBank/DDBJ whole genome shotgun (WGS) entry which is preliminary data.</text>
</comment>
<dbReference type="InterPro" id="IPR000873">
    <property type="entry name" value="AMP-dep_synth/lig_dom"/>
</dbReference>
<dbReference type="InterPro" id="IPR020841">
    <property type="entry name" value="PKS_Beta-ketoAc_synthase_dom"/>
</dbReference>
<protein>
    <submittedName>
        <fullName evidence="8">Amino acid adenylation domain-containing protein</fullName>
    </submittedName>
</protein>
<dbReference type="NCBIfam" id="NF003417">
    <property type="entry name" value="PRK04813.1"/>
    <property type="match status" value="2"/>
</dbReference>
<accession>A0ABU5H461</accession>
<organism evidence="8 9">
    <name type="scientific">Hyalangium rubrum</name>
    <dbReference type="NCBI Taxonomy" id="3103134"/>
    <lineage>
        <taxon>Bacteria</taxon>
        <taxon>Pseudomonadati</taxon>
        <taxon>Myxococcota</taxon>
        <taxon>Myxococcia</taxon>
        <taxon>Myxococcales</taxon>
        <taxon>Cystobacterineae</taxon>
        <taxon>Archangiaceae</taxon>
        <taxon>Hyalangium</taxon>
    </lineage>
</organism>
<dbReference type="InterPro" id="IPR016035">
    <property type="entry name" value="Acyl_Trfase/lysoPLipase"/>
</dbReference>
<dbReference type="InterPro" id="IPR001242">
    <property type="entry name" value="Condensation_dom"/>
</dbReference>
<dbReference type="Pfam" id="PF13193">
    <property type="entry name" value="AMP-binding_C"/>
    <property type="match status" value="2"/>
</dbReference>
<keyword evidence="3" id="KW-0597">Phosphoprotein</keyword>
<evidence type="ECO:0000313" key="8">
    <source>
        <dbReference type="EMBL" id="MDY7228257.1"/>
    </source>
</evidence>
<dbReference type="InterPro" id="IPR016039">
    <property type="entry name" value="Thiolase-like"/>
</dbReference>
<dbReference type="InterPro" id="IPR018201">
    <property type="entry name" value="Ketoacyl_synth_AS"/>
</dbReference>
<dbReference type="InterPro" id="IPR023213">
    <property type="entry name" value="CAT-like_dom_sf"/>
</dbReference>
<evidence type="ECO:0000256" key="1">
    <source>
        <dbReference type="ARBA" id="ARBA00001957"/>
    </source>
</evidence>
<dbReference type="SUPFAM" id="SSF53474">
    <property type="entry name" value="alpha/beta-Hydrolases"/>
    <property type="match status" value="1"/>
</dbReference>
<proteinExistence type="inferred from homology"/>
<comment type="similarity">
    <text evidence="5">In the C-terminal section; belongs to the NRP synthetase family.</text>
</comment>
<dbReference type="CDD" id="cd12117">
    <property type="entry name" value="A_NRPS_Srf_like"/>
    <property type="match status" value="2"/>
</dbReference>
<evidence type="ECO:0000259" key="6">
    <source>
        <dbReference type="PROSITE" id="PS50075"/>
    </source>
</evidence>
<dbReference type="PROSITE" id="PS52004">
    <property type="entry name" value="KS3_2"/>
    <property type="match status" value="1"/>
</dbReference>
<sequence length="2990" mass="327480">MDIELPFVAYELIASVRDLGTDLSLKLEYNRKLFFPESAEQLLGHWEALLHGALETPEQRISEIPLLSAEQSHQLLYAWNQTQADYPKDSTIYETFQEQVRRAPEAVALVSGGRQLSYRELERRAHRLACELRDRGVRADDRVALFTQRSPETIIAMLAILGAGGAYVPLDPELPAERLAWMIEDAQARLVVAVGSSPLPLSIEGLELLRIEATETPAADEELAPLPSEARSDNLAYILYTSGSTGTPKGVGIIQRSVVQLAFHADLSPDDRVLQGATYSFDMSVYEIWGALLKGARVVIGARDVTLSPQALGEELRRQAITVCCLTPAMFNTLVREEPRLFQPVRTVIVAGDVLDPHWIRVALQAGNTRLFNGYGPTETTVFTHLHPITEVPEGATSIPLGRPIPNVQVYVLDRHLKPVPRGVPGELYVGGAGLARGYWRRPELTQERFIPHPFSQEPGARLYRTGDLVRYQPGGLLDFLGRIDHQVKIRGFRIELGEIEAVLVEHPAVKQVVVTARVLGSGDKQLVAYVVPRASPSPSITELREYLTRKLPAYMVPAFFVMLDALPLNPNGKVDRRALPIPEETRPELEQEFVAPRTPTQQALATIWKEILSLDRVGLHDDFFALGGHSLRALQVTSRIRQHFQVDVPLRSFFSHPTLASLADLVSQTQGGQQAAPSITSASRGAVVPLSFAQERLWFLQQLAPASAAYNYPAFFRMHGPLDADALEKSLQVLVSRHESLRTRFSEIDGQPMQVIAAHLPLRIERIELRSLPREEQEQEVHRRAEAEARRPFNLHRAPLLRANLLTLGDDEHVLLLNLHHSVTDGWSMDVLYSELEALYGALPQGQPPALPTLALQYADYAAWQRQWAETPAMEEQLTWWKNQLAGAPPVLELPTDRPRPPVQDFRGARVPFQIGRETTAALRALSAQERVTPTMVLLAAFQALLHRYAGQEEFLVGMPHASRERSELAGVVGFFVNTLPMRADLSGAPSFRTLLARVRETSLGAHEHAEVPFERLVKALRPDRDLSTLPLVQVMFAPQVSKLGQLKLDGLGVEPLDLDPGRAPFDLTLLSWEEADTLAGQWEYATALFDRSTLERMAGHLCRLLEGAVRQPDALLSGLPLLAEEERQQLLVRWNDTAVDYPRDSTIPEAFAEQVLRAPESVAVRFGSRQLTYRQLDQRANQLAWRLRRMGVGPDSRVAIAMERSLELVIALVGILKAGGAYVPLDTDYPRERLALMLEASRPDALITTTALLPKVPAQGLGHLLMDEARLEEEPTSAPDSGVTARNLAYISFTSGSTGRPKGVCIEQRSVLRLVKNIRYAELGPGETLLLASILSFDTSTFELWGSLLTGATLAVFPPHPPADALELTEVVARHGVTCLYLSSGLFAQAVDVAAQRLASVPSLRHIVVAGDVLSAPHTRRMVELGVTVTNAYGPTECTTFATAWRMEPHSRVEDPVPLGQPISNTTCYVLDEHMQPVPIGVAGELYLGGDGLARGYMGQPELTAERFVPDPFGSEPGGRLYRTGDRVHWRSDGALEFLGRLDTQVKVRGHRIELAEVETALLSFPSVSKAVAVAREDSPGQKRLVGYVVAPPELDMAVLRTHLTEHLPRYMQPSALVRLETLPLTLPGKIDRRALPAPSTTRPGSEQSFVAPRSELEHTLGAIWQEVLGVERVGVEDAFFDLGGHSLLLAQVRVRIRERLERDIGLVTLFQYPTIRQLAAHLSPNEGEAPRVSAPQEKAAPPLARQEHAIAIIGMAGRFPGARSPRELWELLSDGREGLSRFTRESLDASDLPPELRRDPSFVPTMGLVEEAAHFDAAFFGYSPQEAQLTDPQQRLFLECSWEALEDSGYDPRRYPGGIGVFGGAGVPRYWLQQVAMQGSPRGSSGDYRTIVGNGNDFLATRVAYKLGLRGPALSLQTACSTSLVAIHLACQSLLSRQCDMALAGGVSLFSLTPSGYPYEEGGILSPDGYCRPFDAQAQGTVPGSGVGVVVLKRLEEALADGDTIHAVILGSAINNDGAQKVGYTAPSIEGQVEVIAKAQAAAAVTPETLSYVEAHGTATPLGDPIEVAALTKAFRRGAVPKQSCALGSLKSNLGHLDAAAGVTGLLKVALSLEHELIPATLHFQRPNPELALEDSPFFVNAQPRAWPRGERPRRAAVSSFGIGGTNAHAILEEAPARAPSGPSRPWQLLPLSGRTPTALESMTDRLSEHLRQQPELQLPDVAFTLQQGRVAFEHRRVVISQKRDAAISSLASRESAKVFEGVVPPQPPQVIFMFPGGGTQHVGMGHELYQGEPVYREALDRCADLFGQELGCNLRSLLFAEEAHRAEATSQLLRPSLNMASIFSTEYALAQLLLSWGVRPSALTGHSLGEYAAATLAGVLSLEDAVALVALRGRLCDAMPESAMLSVPLPEEALSAKWAQEVSIAAINGPAHCVVAGRKEAIDRLEAKLRLGGIETQRLWLAGASHSPLVEPFAARLTERAASMKLQAPVTPLVSNLTGTWMSPADARDPSYWARHLRGTVRFADGLSTLLAMPAPVLIEVGPGKVLASLARLHAQTGQARLVASTLSTPSSDRGDLETLLGAVGKLWCVGGELDWAAFSRQERRQRVPLPTYPFERVEHLIEKPRSVQPPPAPLVKPPPLDRDAIEQVVSELWREVLGVRSIRPDDHFFDLGGSSLIALQLRTRVKERLGVVLPIHTLVENPRFTQLLAVIRKASATSPAAPEEQAAPRERLLVCLQAGDPEALPFYLVQPIGGTVYSYMNLARLLGPQQPVYAFRASGIEPGEPIHPDVPTIAAHHIAELLERQPRGPFQLGGHSSGGAVAYEMARQLHQRGLDVAPVLLLDTPPLPLNQLKIEQPEDLLRLADPFRERAPSAWAGLASAVAKDSPFREFLMVHAHALASYAPRRSKLPLVYIRARERNEVLESHAERWWMNHTDGAFSMHNVPGDHFTMMEFPHVAAVARLVRQNLLGAEQGAYPHSEGAKDH</sequence>
<dbReference type="InterPro" id="IPR020806">
    <property type="entry name" value="PKS_PP-bd"/>
</dbReference>
<comment type="cofactor">
    <cofactor evidence="1">
        <name>pantetheine 4'-phosphate</name>
        <dbReference type="ChEBI" id="CHEBI:47942"/>
    </cofactor>
</comment>
<dbReference type="Pfam" id="PF02801">
    <property type="entry name" value="Ketoacyl-synt_C"/>
    <property type="match status" value="1"/>
</dbReference>
<dbReference type="SUPFAM" id="SSF52777">
    <property type="entry name" value="CoA-dependent acyltransferases"/>
    <property type="match status" value="3"/>
</dbReference>
<dbReference type="InterPro" id="IPR014030">
    <property type="entry name" value="Ketoacyl_synth_N"/>
</dbReference>
<dbReference type="Pfam" id="PF00975">
    <property type="entry name" value="Thioesterase"/>
    <property type="match status" value="1"/>
</dbReference>
<name>A0ABU5H461_9BACT</name>
<dbReference type="Pfam" id="PF00109">
    <property type="entry name" value="ketoacyl-synt"/>
    <property type="match status" value="1"/>
</dbReference>
<dbReference type="NCBIfam" id="TIGR01733">
    <property type="entry name" value="AA-adenyl-dom"/>
    <property type="match status" value="2"/>
</dbReference>
<dbReference type="SMART" id="SM00825">
    <property type="entry name" value="PKS_KS"/>
    <property type="match status" value="1"/>
</dbReference>
<dbReference type="EMBL" id="JAXIVS010000005">
    <property type="protein sequence ID" value="MDY7228257.1"/>
    <property type="molecule type" value="Genomic_DNA"/>
</dbReference>
<dbReference type="Gene3D" id="3.30.559.30">
    <property type="entry name" value="Nonribosomal peptide synthetase, condensation domain"/>
    <property type="match status" value="2"/>
</dbReference>
<dbReference type="Pfam" id="PF00668">
    <property type="entry name" value="Condensation"/>
    <property type="match status" value="1"/>
</dbReference>
<dbReference type="PANTHER" id="PTHR45527">
    <property type="entry name" value="NONRIBOSOMAL PEPTIDE SYNTHETASE"/>
    <property type="match status" value="1"/>
</dbReference>
<dbReference type="InterPro" id="IPR014031">
    <property type="entry name" value="Ketoacyl_synth_C"/>
</dbReference>
<reference evidence="8 9" key="1">
    <citation type="submission" date="2023-12" db="EMBL/GenBank/DDBJ databases">
        <title>the genome sequence of Hyalangium sp. s54d21.</title>
        <authorList>
            <person name="Zhang X."/>
        </authorList>
    </citation>
    <scope>NUCLEOTIDE SEQUENCE [LARGE SCALE GENOMIC DNA]</scope>
    <source>
        <strain evidence="9">s54d21</strain>
    </source>
</reference>
<dbReference type="SUPFAM" id="SSF56801">
    <property type="entry name" value="Acetyl-CoA synthetase-like"/>
    <property type="match status" value="2"/>
</dbReference>
<dbReference type="PROSITE" id="PS00455">
    <property type="entry name" value="AMP_BINDING"/>
    <property type="match status" value="2"/>
</dbReference>